<dbReference type="AlphaFoldDB" id="F8LAY1"/>
<protein>
    <submittedName>
        <fullName evidence="1">Uncharacterized protein</fullName>
    </submittedName>
</protein>
<organism evidence="1">
    <name type="scientific">Waddlia chondrophila 2032/99</name>
    <dbReference type="NCBI Taxonomy" id="765953"/>
    <lineage>
        <taxon>Bacteria</taxon>
        <taxon>Pseudomonadati</taxon>
        <taxon>Chlamydiota</taxon>
        <taxon>Chlamydiia</taxon>
        <taxon>Parachlamydiales</taxon>
        <taxon>Waddliaceae</taxon>
        <taxon>Waddlia</taxon>
    </lineage>
</organism>
<proteinExistence type="predicted"/>
<sequence>MKAHRGLWWKRKYLKLKSGKTLSEKLLCVPLIHLTELQLSPQGAFRLDCSCGIFTVIFGCPQRAMVKKELSSVKNWKEAF</sequence>
<accession>F8LAY1</accession>
<gene>
    <name evidence="1" type="ORF">WCH_AV05650</name>
</gene>
<name>F8LAY1_9BACT</name>
<reference evidence="1" key="1">
    <citation type="submission" date="2011-05" db="EMBL/GenBank/DDBJ databases">
        <title>Unity in variety -- the pan-genome of the Chlamydiae.</title>
        <authorList>
            <person name="Collingro A."/>
            <person name="Tischler P."/>
            <person name="Weinmaier T."/>
            <person name="Penz T."/>
            <person name="Heinz E."/>
            <person name="Brunham R.C."/>
            <person name="Read T.D."/>
            <person name="Bavoil P.M."/>
            <person name="Sachse K."/>
            <person name="Kahane S."/>
            <person name="Friedman M.G."/>
            <person name="Rattei T."/>
            <person name="Myers G.S.A."/>
            <person name="Horn M."/>
        </authorList>
    </citation>
    <scope>NUCLEOTIDE SEQUENCE</scope>
    <source>
        <strain evidence="1">2032/99</strain>
    </source>
</reference>
<dbReference type="EMBL" id="FR872631">
    <property type="protein sequence ID" value="CCB90643.1"/>
    <property type="molecule type" value="Genomic_DNA"/>
</dbReference>
<evidence type="ECO:0000313" key="1">
    <source>
        <dbReference type="EMBL" id="CCB90643.1"/>
    </source>
</evidence>